<proteinExistence type="predicted"/>
<evidence type="ECO:0000313" key="2">
    <source>
        <dbReference type="EMBL" id="KAF7504833.1"/>
    </source>
</evidence>
<evidence type="ECO:0000313" key="3">
    <source>
        <dbReference type="Proteomes" id="UP000606974"/>
    </source>
</evidence>
<gene>
    <name evidence="2" type="ORF">GJ744_001699</name>
</gene>
<feature type="region of interest" description="Disordered" evidence="1">
    <location>
        <begin position="64"/>
        <end position="91"/>
    </location>
</feature>
<protein>
    <submittedName>
        <fullName evidence="2">Uncharacterized protein</fullName>
    </submittedName>
</protein>
<keyword evidence="3" id="KW-1185">Reference proteome</keyword>
<evidence type="ECO:0000256" key="1">
    <source>
        <dbReference type="SAM" id="MobiDB-lite"/>
    </source>
</evidence>
<reference evidence="2" key="1">
    <citation type="submission" date="2020-02" db="EMBL/GenBank/DDBJ databases">
        <authorList>
            <person name="Palmer J.M."/>
        </authorList>
    </citation>
    <scope>NUCLEOTIDE SEQUENCE</scope>
    <source>
        <strain evidence="2">EPUS1.4</strain>
        <tissue evidence="2">Thallus</tissue>
    </source>
</reference>
<name>A0A8H7A9U3_9EURO</name>
<dbReference type="AlphaFoldDB" id="A0A8H7A9U3"/>
<sequence>MQSQDKPSRASHRTGVCLTLQLPNKSYEPFVPLPRTSRTPSKSHLRSDEQTLVTRIRRRSLRQDRIFQRAKIGTDHASTPPEKGEGFAMKR</sequence>
<dbReference type="EMBL" id="JAACFV010000126">
    <property type="protein sequence ID" value="KAF7504833.1"/>
    <property type="molecule type" value="Genomic_DNA"/>
</dbReference>
<organism evidence="2 3">
    <name type="scientific">Endocarpon pusillum</name>
    <dbReference type="NCBI Taxonomy" id="364733"/>
    <lineage>
        <taxon>Eukaryota</taxon>
        <taxon>Fungi</taxon>
        <taxon>Dikarya</taxon>
        <taxon>Ascomycota</taxon>
        <taxon>Pezizomycotina</taxon>
        <taxon>Eurotiomycetes</taxon>
        <taxon>Chaetothyriomycetidae</taxon>
        <taxon>Verrucariales</taxon>
        <taxon>Verrucariaceae</taxon>
        <taxon>Endocarpon</taxon>
    </lineage>
</organism>
<comment type="caution">
    <text evidence="2">The sequence shown here is derived from an EMBL/GenBank/DDBJ whole genome shotgun (WGS) entry which is preliminary data.</text>
</comment>
<dbReference type="Proteomes" id="UP000606974">
    <property type="component" value="Unassembled WGS sequence"/>
</dbReference>
<feature type="region of interest" description="Disordered" evidence="1">
    <location>
        <begin position="27"/>
        <end position="50"/>
    </location>
</feature>
<accession>A0A8H7A9U3</accession>